<proteinExistence type="predicted"/>
<dbReference type="Gene3D" id="3.90.550.10">
    <property type="entry name" value="Spore Coat Polysaccharide Biosynthesis Protein SpsA, Chain A"/>
    <property type="match status" value="1"/>
</dbReference>
<dbReference type="AlphaFoldDB" id="I7ZBS7"/>
<evidence type="ECO:0000313" key="3">
    <source>
        <dbReference type="Proteomes" id="UP000003704"/>
    </source>
</evidence>
<reference evidence="2 3" key="1">
    <citation type="journal article" date="2012" name="J. Bacteriol.">
        <title>Genome Sequence of n-Alkane-Degrading Hydrocarboniphaga effusa Strain AP103T (ATCC BAA-332T).</title>
        <authorList>
            <person name="Chang H.K."/>
            <person name="Zylstra G.J."/>
            <person name="Chae J.C."/>
        </authorList>
    </citation>
    <scope>NUCLEOTIDE SEQUENCE [LARGE SCALE GENOMIC DNA]</scope>
    <source>
        <strain evidence="2 3">AP103</strain>
    </source>
</reference>
<organism evidence="2 3">
    <name type="scientific">Hydrocarboniphaga effusa AP103</name>
    <dbReference type="NCBI Taxonomy" id="1172194"/>
    <lineage>
        <taxon>Bacteria</taxon>
        <taxon>Pseudomonadati</taxon>
        <taxon>Pseudomonadota</taxon>
        <taxon>Gammaproteobacteria</taxon>
        <taxon>Nevskiales</taxon>
        <taxon>Nevskiaceae</taxon>
        <taxon>Hydrocarboniphaga</taxon>
    </lineage>
</organism>
<dbReference type="OrthoDB" id="9179862at2"/>
<evidence type="ECO:0000259" key="1">
    <source>
        <dbReference type="Pfam" id="PF00535"/>
    </source>
</evidence>
<evidence type="ECO:0000313" key="2">
    <source>
        <dbReference type="EMBL" id="EIT69107.1"/>
    </source>
</evidence>
<dbReference type="RefSeq" id="WP_007185630.1">
    <property type="nucleotide sequence ID" value="NZ_AKGD01000002.1"/>
</dbReference>
<accession>I7ZBS7</accession>
<protein>
    <recommendedName>
        <fullName evidence="1">Glycosyltransferase 2-like domain-containing protein</fullName>
    </recommendedName>
</protein>
<comment type="caution">
    <text evidence="2">The sequence shown here is derived from an EMBL/GenBank/DDBJ whole genome shotgun (WGS) entry which is preliminary data.</text>
</comment>
<feature type="domain" description="Glycosyltransferase 2-like" evidence="1">
    <location>
        <begin position="10"/>
        <end position="113"/>
    </location>
</feature>
<dbReference type="Pfam" id="PF00535">
    <property type="entry name" value="Glycos_transf_2"/>
    <property type="match status" value="1"/>
</dbReference>
<sequence length="266" mass="30977">MPPKLRLVYPYYDNPQMLRRQVRNWNTYAPELVDRVEIVLVDDASPQHPALPIFSECRVHKKLLRVDRDIAWHQHAARNIGAHEVGEDEAWMFMSDMDILLPPLALRRLLAKALIADRHYGLQRVFLPRSFDRLFGDSSSGVLDAMLHRPGLSALRNRFASRPHCNSFLVRRDRYWKINGYDEDFVGTYGGDGLFIDQLSEIAPYALLDDVYAIAITPKLVADANTQRWERGGEMRKAFERRLQRKREAGDLRSRDPLRTPWTRLL</sequence>
<dbReference type="InterPro" id="IPR029044">
    <property type="entry name" value="Nucleotide-diphossugar_trans"/>
</dbReference>
<dbReference type="EMBL" id="AKGD01000002">
    <property type="protein sequence ID" value="EIT69107.1"/>
    <property type="molecule type" value="Genomic_DNA"/>
</dbReference>
<dbReference type="Proteomes" id="UP000003704">
    <property type="component" value="Unassembled WGS sequence"/>
</dbReference>
<keyword evidence="3" id="KW-1185">Reference proteome</keyword>
<name>I7ZBS7_9GAMM</name>
<dbReference type="STRING" id="1172194.WQQ_26890"/>
<dbReference type="InterPro" id="IPR001173">
    <property type="entry name" value="Glyco_trans_2-like"/>
</dbReference>
<dbReference type="SUPFAM" id="SSF53448">
    <property type="entry name" value="Nucleotide-diphospho-sugar transferases"/>
    <property type="match status" value="1"/>
</dbReference>
<gene>
    <name evidence="2" type="ORF">WQQ_26890</name>
</gene>